<feature type="compositionally biased region" description="Low complexity" evidence="1">
    <location>
        <begin position="170"/>
        <end position="189"/>
    </location>
</feature>
<dbReference type="Proteomes" id="UP000650833">
    <property type="component" value="Unassembled WGS sequence"/>
</dbReference>
<dbReference type="AlphaFoldDB" id="A0A8H7R427"/>
<sequence length="189" mass="21943">MSSMEEQLHMMQQQITISADNTATLSLHAMGARPHYDRSPSDFVTELMNLEDPLNTHPLLSKPERNSIIKSYSPMKHLEYKPAATIPSAERLMNKGQRYENNLLKHLQYVHSATYRPVNIFIHELITTEQGNPNLGRYCSMLHGSPLQQGSYNKNNSNDNYTSQYSTIYQQEQQQQQQQQQQSQFQQRQ</sequence>
<reference evidence="2" key="1">
    <citation type="submission" date="2020-12" db="EMBL/GenBank/DDBJ databases">
        <title>Metabolic potential, ecology and presence of endohyphal bacteria is reflected in genomic diversity of Mucoromycotina.</title>
        <authorList>
            <person name="Muszewska A."/>
            <person name="Okrasinska A."/>
            <person name="Steczkiewicz K."/>
            <person name="Drgas O."/>
            <person name="Orlowska M."/>
            <person name="Perlinska-Lenart U."/>
            <person name="Aleksandrzak-Piekarczyk T."/>
            <person name="Szatraj K."/>
            <person name="Zielenkiewicz U."/>
            <person name="Pilsyk S."/>
            <person name="Malc E."/>
            <person name="Mieczkowski P."/>
            <person name="Kruszewska J.S."/>
            <person name="Biernat P."/>
            <person name="Pawlowska J."/>
        </authorList>
    </citation>
    <scope>NUCLEOTIDE SEQUENCE</scope>
    <source>
        <strain evidence="2">CBS 226.32</strain>
    </source>
</reference>
<protein>
    <submittedName>
        <fullName evidence="2">Uncharacterized protein</fullName>
    </submittedName>
</protein>
<gene>
    <name evidence="2" type="ORF">INT46_008989</name>
</gene>
<keyword evidence="3" id="KW-1185">Reference proteome</keyword>
<accession>A0A8H7R427</accession>
<proteinExistence type="predicted"/>
<evidence type="ECO:0000313" key="2">
    <source>
        <dbReference type="EMBL" id="KAG2203205.1"/>
    </source>
</evidence>
<feature type="region of interest" description="Disordered" evidence="1">
    <location>
        <begin position="169"/>
        <end position="189"/>
    </location>
</feature>
<name>A0A8H7R427_9FUNG</name>
<evidence type="ECO:0000256" key="1">
    <source>
        <dbReference type="SAM" id="MobiDB-lite"/>
    </source>
</evidence>
<comment type="caution">
    <text evidence="2">The sequence shown here is derived from an EMBL/GenBank/DDBJ whole genome shotgun (WGS) entry which is preliminary data.</text>
</comment>
<dbReference type="OrthoDB" id="2284342at2759"/>
<evidence type="ECO:0000313" key="3">
    <source>
        <dbReference type="Proteomes" id="UP000650833"/>
    </source>
</evidence>
<organism evidence="2 3">
    <name type="scientific">Mucor plumbeus</name>
    <dbReference type="NCBI Taxonomy" id="97098"/>
    <lineage>
        <taxon>Eukaryota</taxon>
        <taxon>Fungi</taxon>
        <taxon>Fungi incertae sedis</taxon>
        <taxon>Mucoromycota</taxon>
        <taxon>Mucoromycotina</taxon>
        <taxon>Mucoromycetes</taxon>
        <taxon>Mucorales</taxon>
        <taxon>Mucorineae</taxon>
        <taxon>Mucoraceae</taxon>
        <taxon>Mucor</taxon>
    </lineage>
</organism>
<dbReference type="EMBL" id="JAEPRC010000235">
    <property type="protein sequence ID" value="KAG2203205.1"/>
    <property type="molecule type" value="Genomic_DNA"/>
</dbReference>